<name>A0AA86R0U7_9EUKA</name>
<dbReference type="EMBL" id="CATOUU010001061">
    <property type="protein sequence ID" value="CAI9969615.1"/>
    <property type="molecule type" value="Genomic_DNA"/>
</dbReference>
<accession>A0AA86R0U7</accession>
<evidence type="ECO:0000313" key="5">
    <source>
        <dbReference type="Proteomes" id="UP001642409"/>
    </source>
</evidence>
<gene>
    <name evidence="1" type="ORF">HINF_LOCUS57259</name>
    <name evidence="2" type="ORF">HINF_LOCUS57260</name>
    <name evidence="3" type="ORF">HINF_LOCUS58767</name>
    <name evidence="4" type="ORF">HINF_LOCUS58768</name>
</gene>
<keyword evidence="5" id="KW-1185">Reference proteome</keyword>
<dbReference type="EMBL" id="CAXDID020000332">
    <property type="protein sequence ID" value="CAL6078155.1"/>
    <property type="molecule type" value="Genomic_DNA"/>
</dbReference>
<evidence type="ECO:0000313" key="1">
    <source>
        <dbReference type="EMBL" id="CAI9969614.1"/>
    </source>
</evidence>
<evidence type="ECO:0000313" key="3">
    <source>
        <dbReference type="EMBL" id="CAL6078153.1"/>
    </source>
</evidence>
<sequence length="249" mass="30019">MGNIFNNVTLWLGRTTKIQNYKLYMNASINISYIRLIMDEQHKTDENLFLQSCVLCHVLDRLRAMLDFCQNCLKLPYQNYSYRCITQSCVYRDQKQVYCTASDWCLQKLSWLQFGVNLLCTYNVLRILDYSECGDHIYIYGNYTWFNREFLDEWQKASSCCVYQCVRREISCSRFYSFLRLKSHFRLEYYRQSKLHDNKLRQHFQECCFVHEFTIFNHLIIYVKIILTLSKCTNALTTIRWFGEVTSVV</sequence>
<proteinExistence type="predicted"/>
<protein>
    <submittedName>
        <fullName evidence="3">Hypothetical_protein</fullName>
    </submittedName>
</protein>
<dbReference type="EMBL" id="CAXDID020000332">
    <property type="protein sequence ID" value="CAL6078153.1"/>
    <property type="molecule type" value="Genomic_DNA"/>
</dbReference>
<organism evidence="1">
    <name type="scientific">Hexamita inflata</name>
    <dbReference type="NCBI Taxonomy" id="28002"/>
    <lineage>
        <taxon>Eukaryota</taxon>
        <taxon>Metamonada</taxon>
        <taxon>Diplomonadida</taxon>
        <taxon>Hexamitidae</taxon>
        <taxon>Hexamitinae</taxon>
        <taxon>Hexamita</taxon>
    </lineage>
</organism>
<reference evidence="3 5" key="2">
    <citation type="submission" date="2024-07" db="EMBL/GenBank/DDBJ databases">
        <authorList>
            <person name="Akdeniz Z."/>
        </authorList>
    </citation>
    <scope>NUCLEOTIDE SEQUENCE [LARGE SCALE GENOMIC DNA]</scope>
</reference>
<reference evidence="1" key="1">
    <citation type="submission" date="2023-06" db="EMBL/GenBank/DDBJ databases">
        <authorList>
            <person name="Kurt Z."/>
        </authorList>
    </citation>
    <scope>NUCLEOTIDE SEQUENCE</scope>
</reference>
<evidence type="ECO:0000313" key="4">
    <source>
        <dbReference type="EMBL" id="CAL6078155.1"/>
    </source>
</evidence>
<comment type="caution">
    <text evidence="1">The sequence shown here is derived from an EMBL/GenBank/DDBJ whole genome shotgun (WGS) entry which is preliminary data.</text>
</comment>
<dbReference type="EMBL" id="CATOUU010001061">
    <property type="protein sequence ID" value="CAI9969614.1"/>
    <property type="molecule type" value="Genomic_DNA"/>
</dbReference>
<evidence type="ECO:0000313" key="2">
    <source>
        <dbReference type="EMBL" id="CAI9969615.1"/>
    </source>
</evidence>
<dbReference type="Proteomes" id="UP001642409">
    <property type="component" value="Unassembled WGS sequence"/>
</dbReference>
<dbReference type="AlphaFoldDB" id="A0AA86R0U7"/>